<accession>A0AAD2W8W5</accession>
<reference evidence="1 2" key="1">
    <citation type="submission" date="2013-02" db="EMBL/GenBank/DDBJ databases">
        <title>Insights into the proteome of triclosan-resistant Pseudomonas putida TRO1, isolated from activated sludge.</title>
        <authorList>
            <person name="Lolas I.B."/>
            <person name="Almeida B."/>
            <person name="Starnawski P.M."/>
            <person name="Soenderkaer M."/>
            <person name="Nielsen K.L."/>
            <person name="Nielsen J.L."/>
        </authorList>
    </citation>
    <scope>NUCLEOTIDE SEQUENCE [LARGE SCALE GENOMIC DNA]</scope>
    <source>
        <strain evidence="1 2">TRO1</strain>
    </source>
</reference>
<dbReference type="Proteomes" id="UP000013237">
    <property type="component" value="Unassembled WGS sequence"/>
</dbReference>
<name>A0AAD2W8W5_PSEPU</name>
<gene>
    <name evidence="1" type="ORF">C206_16525</name>
</gene>
<organism evidence="1 2">
    <name type="scientific">Pseudomonas putida TRO1</name>
    <dbReference type="NCBI Taxonomy" id="1227924"/>
    <lineage>
        <taxon>Bacteria</taxon>
        <taxon>Pseudomonadati</taxon>
        <taxon>Pseudomonadota</taxon>
        <taxon>Gammaproteobacteria</taxon>
        <taxon>Pseudomonadales</taxon>
        <taxon>Pseudomonadaceae</taxon>
        <taxon>Pseudomonas</taxon>
    </lineage>
</organism>
<dbReference type="RefSeq" id="WP_004576339.1">
    <property type="nucleotide sequence ID" value="NZ_APBQ01000105.1"/>
</dbReference>
<dbReference type="AlphaFoldDB" id="A0AAD2W8W5"/>
<evidence type="ECO:0000313" key="1">
    <source>
        <dbReference type="EMBL" id="ENY76612.1"/>
    </source>
</evidence>
<evidence type="ECO:0000313" key="2">
    <source>
        <dbReference type="Proteomes" id="UP000013237"/>
    </source>
</evidence>
<proteinExistence type="predicted"/>
<dbReference type="EMBL" id="APBQ01000105">
    <property type="protein sequence ID" value="ENY76612.1"/>
    <property type="molecule type" value="Genomic_DNA"/>
</dbReference>
<comment type="caution">
    <text evidence="1">The sequence shown here is derived from an EMBL/GenBank/DDBJ whole genome shotgun (WGS) entry which is preliminary data.</text>
</comment>
<protein>
    <submittedName>
        <fullName evidence="1">Uncharacterized protein</fullName>
    </submittedName>
</protein>
<sequence length="150" mass="16074">MQVETPEVGTQKANTMRYDTLVIRGATGKNVPREVDGGEVVAWSQGHGLAAMDALEDFVGDLAAGSYHGMAKGAADALNLMRRRRATGWDADVIADEPPADWQSAVSRAEAMAREVFGEEDDNAMQAIDYMAGLLLAFEPTRTSVQGDAE</sequence>